<comment type="subcellular location">
    <subcellularLocation>
        <location evidence="2">Cytoplasm</location>
    </subcellularLocation>
</comment>
<dbReference type="SUPFAM" id="SSF56672">
    <property type="entry name" value="DNA/RNA polymerases"/>
    <property type="match status" value="1"/>
</dbReference>
<dbReference type="GO" id="GO:0006281">
    <property type="term" value="P:DNA repair"/>
    <property type="evidence" value="ECO:0007669"/>
    <property type="project" value="UniProtKB-UniRule"/>
</dbReference>
<dbReference type="GO" id="GO:0006261">
    <property type="term" value="P:DNA-templated DNA replication"/>
    <property type="evidence" value="ECO:0007669"/>
    <property type="project" value="UniProtKB-UniRule"/>
</dbReference>
<feature type="binding site" evidence="2">
    <location>
        <position position="10"/>
    </location>
    <ligand>
        <name>Mg(2+)</name>
        <dbReference type="ChEBI" id="CHEBI:18420"/>
    </ligand>
</feature>
<keyword evidence="2" id="KW-0239">DNA-directed DNA polymerase</keyword>
<dbReference type="GO" id="GO:0003684">
    <property type="term" value="F:damaged DNA binding"/>
    <property type="evidence" value="ECO:0007669"/>
    <property type="project" value="InterPro"/>
</dbReference>
<proteinExistence type="inferred from homology"/>
<protein>
    <recommendedName>
        <fullName evidence="2">DNA polymerase IV</fullName>
        <shortName evidence="2">Pol IV</shortName>
        <ecNumber evidence="2">2.7.7.7</ecNumber>
    </recommendedName>
</protein>
<dbReference type="GO" id="GO:0009432">
    <property type="term" value="P:SOS response"/>
    <property type="evidence" value="ECO:0007669"/>
    <property type="project" value="TreeGrafter"/>
</dbReference>
<keyword evidence="2" id="KW-0808">Transferase</keyword>
<dbReference type="SUPFAM" id="SSF100879">
    <property type="entry name" value="Lesion bypass DNA polymerase (Y-family), little finger domain"/>
    <property type="match status" value="1"/>
</dbReference>
<dbReference type="InterPro" id="IPR022880">
    <property type="entry name" value="DNApol_IV"/>
</dbReference>
<dbReference type="Pfam" id="PF00817">
    <property type="entry name" value="IMS"/>
    <property type="match status" value="1"/>
</dbReference>
<dbReference type="EMBL" id="OBMR01000008">
    <property type="protein sequence ID" value="SOC08210.1"/>
    <property type="molecule type" value="Genomic_DNA"/>
</dbReference>
<sequence length="404" mass="45053">MSDRLIFHIDVNSAFVSWSAVEMLKNGGPDLREVPSIVGGDPDSRRSIVAAKSIPAKKYGIVTGEPVSSALRKCPNLVIAGSNFDWYVKCSRAFKAICQEYTPTMQSFSIDEVFLDMSGMNLIYPDPIATAYEIKDRVYKELGFTVNVGVASNKLCAKMASDFEKPNKVHTLFSNEIESKMWPLPVEDLFTCGKSTSARLRSLGIYTIGELAKYPVEQLVMLLGERGAIHFHNYANGIDDSPVLQETEDAKGYSAETTVEEDLVDIESINRLLLAQTDVVAARMRADEGKCRCIGVTFRNLDFVNKSHQKKLPEATDVTDIIFETAKQLIRESWHGEPLRLLGLSLSDIERDGFEQMSLFQDENKEKRKALDSTLDSIRGKFGNGAVQRASTIDTSKNINRRNQ</sequence>
<comment type="similarity">
    <text evidence="1 2">Belongs to the DNA polymerase type-Y family.</text>
</comment>
<keyword evidence="2" id="KW-0963">Cytoplasm</keyword>
<keyword evidence="2" id="KW-0548">Nucleotidyltransferase</keyword>
<feature type="domain" description="UmuC" evidence="3">
    <location>
        <begin position="6"/>
        <end position="193"/>
    </location>
</feature>
<gene>
    <name evidence="2" type="primary">dinB</name>
    <name evidence="4" type="ORF">SAMN02910411_2441</name>
</gene>
<comment type="catalytic activity">
    <reaction evidence="2">
        <text>DNA(n) + a 2'-deoxyribonucleoside 5'-triphosphate = DNA(n+1) + diphosphate</text>
        <dbReference type="Rhea" id="RHEA:22508"/>
        <dbReference type="Rhea" id="RHEA-COMP:17339"/>
        <dbReference type="Rhea" id="RHEA-COMP:17340"/>
        <dbReference type="ChEBI" id="CHEBI:33019"/>
        <dbReference type="ChEBI" id="CHEBI:61560"/>
        <dbReference type="ChEBI" id="CHEBI:173112"/>
        <dbReference type="EC" id="2.7.7.7"/>
    </reaction>
</comment>
<dbReference type="Gene3D" id="3.30.1490.100">
    <property type="entry name" value="DNA polymerase, Y-family, little finger domain"/>
    <property type="match status" value="1"/>
</dbReference>
<comment type="subunit">
    <text evidence="2">Monomer.</text>
</comment>
<dbReference type="InterPro" id="IPR036775">
    <property type="entry name" value="DNA_pol_Y-fam_lit_finger_sf"/>
</dbReference>
<evidence type="ECO:0000313" key="4">
    <source>
        <dbReference type="EMBL" id="SOC08210.1"/>
    </source>
</evidence>
<organism evidence="4 5">
    <name type="scientific">Pseudobutyrivibrio ruminis DSM 9787</name>
    <dbReference type="NCBI Taxonomy" id="1123011"/>
    <lineage>
        <taxon>Bacteria</taxon>
        <taxon>Bacillati</taxon>
        <taxon>Bacillota</taxon>
        <taxon>Clostridia</taxon>
        <taxon>Lachnospirales</taxon>
        <taxon>Lachnospiraceae</taxon>
        <taxon>Pseudobutyrivibrio</taxon>
    </lineage>
</organism>
<dbReference type="Gene3D" id="3.40.1170.60">
    <property type="match status" value="1"/>
</dbReference>
<dbReference type="Gene3D" id="1.10.150.20">
    <property type="entry name" value="5' to 3' exonuclease, C-terminal subdomain"/>
    <property type="match status" value="1"/>
</dbReference>
<dbReference type="Proteomes" id="UP000219563">
    <property type="component" value="Unassembled WGS sequence"/>
</dbReference>
<comment type="function">
    <text evidence="2">Poorly processive, error-prone DNA polymerase involved in untargeted mutagenesis. Copies undamaged DNA at stalled replication forks, which arise in vivo from mismatched or misaligned primer ends. These misaligned primers can be extended by PolIV. Exhibits no 3'-5' exonuclease (proofreading) activity. May be involved in translesional synthesis, in conjunction with the beta clamp from PolIII.</text>
</comment>
<dbReference type="GO" id="GO:0042276">
    <property type="term" value="P:error-prone translesion synthesis"/>
    <property type="evidence" value="ECO:0007669"/>
    <property type="project" value="TreeGrafter"/>
</dbReference>
<comment type="cofactor">
    <cofactor evidence="2">
        <name>Mg(2+)</name>
        <dbReference type="ChEBI" id="CHEBI:18420"/>
    </cofactor>
    <text evidence="2">Binds 2 magnesium ions per subunit.</text>
</comment>
<dbReference type="GO" id="GO:0003887">
    <property type="term" value="F:DNA-directed DNA polymerase activity"/>
    <property type="evidence" value="ECO:0007669"/>
    <property type="project" value="UniProtKB-UniRule"/>
</dbReference>
<feature type="site" description="Substrate discrimination" evidence="2">
    <location>
        <position position="15"/>
    </location>
</feature>
<dbReference type="PANTHER" id="PTHR11076">
    <property type="entry name" value="DNA REPAIR POLYMERASE UMUC / TRANSFERASE FAMILY MEMBER"/>
    <property type="match status" value="1"/>
</dbReference>
<keyword evidence="2" id="KW-0227">DNA damage</keyword>
<evidence type="ECO:0000313" key="5">
    <source>
        <dbReference type="Proteomes" id="UP000219563"/>
    </source>
</evidence>
<keyword evidence="2" id="KW-0234">DNA repair</keyword>
<dbReference type="InterPro" id="IPR043128">
    <property type="entry name" value="Rev_trsase/Diguanyl_cyclase"/>
</dbReference>
<evidence type="ECO:0000259" key="3">
    <source>
        <dbReference type="PROSITE" id="PS50173"/>
    </source>
</evidence>
<dbReference type="InterPro" id="IPR001126">
    <property type="entry name" value="UmuC"/>
</dbReference>
<keyword evidence="2" id="KW-0460">Magnesium</keyword>
<dbReference type="AlphaFoldDB" id="A0A285SK03"/>
<dbReference type="HAMAP" id="MF_01113">
    <property type="entry name" value="DNApol_IV"/>
    <property type="match status" value="1"/>
</dbReference>
<dbReference type="EC" id="2.7.7.7" evidence="2"/>
<dbReference type="PANTHER" id="PTHR11076:SF33">
    <property type="entry name" value="DNA POLYMERASE KAPPA"/>
    <property type="match status" value="1"/>
</dbReference>
<keyword evidence="2" id="KW-0515">Mutator protein</keyword>
<dbReference type="CDD" id="cd03586">
    <property type="entry name" value="PolY_Pol_IV_kappa"/>
    <property type="match status" value="1"/>
</dbReference>
<dbReference type="Pfam" id="PF11799">
    <property type="entry name" value="IMS_C"/>
    <property type="match status" value="1"/>
</dbReference>
<keyword evidence="2" id="KW-0235">DNA replication</keyword>
<evidence type="ECO:0000256" key="2">
    <source>
        <dbReference type="HAMAP-Rule" id="MF_01113"/>
    </source>
</evidence>
<dbReference type="InterPro" id="IPR043502">
    <property type="entry name" value="DNA/RNA_pol_sf"/>
</dbReference>
<dbReference type="InterPro" id="IPR017961">
    <property type="entry name" value="DNA_pol_Y-fam_little_finger"/>
</dbReference>
<feature type="active site" evidence="2">
    <location>
        <position position="112"/>
    </location>
</feature>
<dbReference type="RefSeq" id="WP_097076663.1">
    <property type="nucleotide sequence ID" value="NZ_OBMR01000008.1"/>
</dbReference>
<dbReference type="InterPro" id="IPR050116">
    <property type="entry name" value="DNA_polymerase-Y"/>
</dbReference>
<name>A0A285SK03_9FIRM</name>
<feature type="binding site" evidence="2">
    <location>
        <position position="111"/>
    </location>
    <ligand>
        <name>Mg(2+)</name>
        <dbReference type="ChEBI" id="CHEBI:18420"/>
    </ligand>
</feature>
<reference evidence="4 5" key="1">
    <citation type="submission" date="2017-08" db="EMBL/GenBank/DDBJ databases">
        <authorList>
            <person name="de Groot N.N."/>
        </authorList>
    </citation>
    <scope>NUCLEOTIDE SEQUENCE [LARGE SCALE GENOMIC DNA]</scope>
    <source>
        <strain evidence="4 5">DSM 9787</strain>
    </source>
</reference>
<dbReference type="GO" id="GO:0000287">
    <property type="term" value="F:magnesium ion binding"/>
    <property type="evidence" value="ECO:0007669"/>
    <property type="project" value="UniProtKB-UniRule"/>
</dbReference>
<accession>A0A285SK03</accession>
<keyword evidence="2" id="KW-0479">Metal-binding</keyword>
<keyword evidence="2" id="KW-0238">DNA-binding</keyword>
<dbReference type="GO" id="GO:0005829">
    <property type="term" value="C:cytosol"/>
    <property type="evidence" value="ECO:0007669"/>
    <property type="project" value="TreeGrafter"/>
</dbReference>
<dbReference type="PROSITE" id="PS50173">
    <property type="entry name" value="UMUC"/>
    <property type="match status" value="1"/>
</dbReference>
<dbReference type="Gene3D" id="3.30.70.270">
    <property type="match status" value="1"/>
</dbReference>
<evidence type="ECO:0000256" key="1">
    <source>
        <dbReference type="ARBA" id="ARBA00010945"/>
    </source>
</evidence>